<evidence type="ECO:0000313" key="4">
    <source>
        <dbReference type="EMBL" id="NMM42957.1"/>
    </source>
</evidence>
<reference evidence="4 5" key="1">
    <citation type="submission" date="2020-04" db="EMBL/GenBank/DDBJ databases">
        <title>Rhodospirillaceae bacterium KN72 isolated from deep sea.</title>
        <authorList>
            <person name="Zhang D.-C."/>
        </authorList>
    </citation>
    <scope>NUCLEOTIDE SEQUENCE [LARGE SCALE GENOMIC DNA]</scope>
    <source>
        <strain evidence="4 5">KN72</strain>
    </source>
</reference>
<dbReference type="SUPFAM" id="SSF51391">
    <property type="entry name" value="Thiamin phosphate synthase"/>
    <property type="match status" value="1"/>
</dbReference>
<sequence>MGDRVESQLYLVSPPRFEPAGFTDSLRQALDGGPVACFQLWMPDADEDTIRQVASTLRPIILEYDTAFLLNGHTKLASFVGCDGVHLDDTDAKTIKAARKTLGDDAVVGVSCGSSRHTSMEAAEAGADYVSFGPVYATSTKGLDADEDALDTLSWWAEMMEVPCVAVGGITPDNLDPVLETRCEFICAVSAIWNHPKGPKQAVADFHAKIREAE</sequence>
<dbReference type="PANTHER" id="PTHR20857">
    <property type="entry name" value="THIAMINE-PHOSPHATE PYROPHOSPHORYLASE"/>
    <property type="match status" value="1"/>
</dbReference>
<dbReference type="InterPro" id="IPR022998">
    <property type="entry name" value="ThiamineP_synth_TenI"/>
</dbReference>
<dbReference type="GO" id="GO:0005737">
    <property type="term" value="C:cytoplasm"/>
    <property type="evidence" value="ECO:0007669"/>
    <property type="project" value="TreeGrafter"/>
</dbReference>
<proteinExistence type="predicted"/>
<dbReference type="InterPro" id="IPR036206">
    <property type="entry name" value="ThiamineP_synth_sf"/>
</dbReference>
<dbReference type="CDD" id="cd00564">
    <property type="entry name" value="TMP_TenI"/>
    <property type="match status" value="1"/>
</dbReference>
<evidence type="ECO:0000256" key="1">
    <source>
        <dbReference type="ARBA" id="ARBA00004948"/>
    </source>
</evidence>
<evidence type="ECO:0000313" key="5">
    <source>
        <dbReference type="Proteomes" id="UP000539372"/>
    </source>
</evidence>
<dbReference type="GO" id="GO:0004789">
    <property type="term" value="F:thiamine-phosphate diphosphorylase activity"/>
    <property type="evidence" value="ECO:0007669"/>
    <property type="project" value="TreeGrafter"/>
</dbReference>
<protein>
    <submittedName>
        <fullName evidence="4">Thiamine phosphate synthase</fullName>
    </submittedName>
</protein>
<dbReference type="Pfam" id="PF02581">
    <property type="entry name" value="TMP-TENI"/>
    <property type="match status" value="1"/>
</dbReference>
<comment type="pathway">
    <text evidence="1">Cofactor biosynthesis; thiamine diphosphate biosynthesis.</text>
</comment>
<dbReference type="EMBL" id="JABBNT010000001">
    <property type="protein sequence ID" value="NMM42957.1"/>
    <property type="molecule type" value="Genomic_DNA"/>
</dbReference>
<evidence type="ECO:0000256" key="2">
    <source>
        <dbReference type="ARBA" id="ARBA00022977"/>
    </source>
</evidence>
<gene>
    <name evidence="4" type="ORF">HH303_00605</name>
</gene>
<keyword evidence="2" id="KW-0784">Thiamine biosynthesis</keyword>
<dbReference type="Proteomes" id="UP000539372">
    <property type="component" value="Unassembled WGS sequence"/>
</dbReference>
<dbReference type="AlphaFoldDB" id="A0A7Y0DWN0"/>
<dbReference type="GO" id="GO:0009228">
    <property type="term" value="P:thiamine biosynthetic process"/>
    <property type="evidence" value="ECO:0007669"/>
    <property type="project" value="UniProtKB-KW"/>
</dbReference>
<name>A0A7Y0DWN0_9PROT</name>
<dbReference type="Gene3D" id="3.20.20.70">
    <property type="entry name" value="Aldolase class I"/>
    <property type="match status" value="1"/>
</dbReference>
<accession>A0A7Y0DWN0</accession>
<feature type="domain" description="Thiamine phosphate synthase/TenI" evidence="3">
    <location>
        <begin position="9"/>
        <end position="192"/>
    </location>
</feature>
<keyword evidence="5" id="KW-1185">Reference proteome</keyword>
<dbReference type="InterPro" id="IPR013785">
    <property type="entry name" value="Aldolase_TIM"/>
</dbReference>
<dbReference type="PANTHER" id="PTHR20857:SF23">
    <property type="entry name" value="THIAMINE BIOSYNTHETIC BIFUNCTIONAL ENZYME"/>
    <property type="match status" value="1"/>
</dbReference>
<comment type="caution">
    <text evidence="4">The sequence shown here is derived from an EMBL/GenBank/DDBJ whole genome shotgun (WGS) entry which is preliminary data.</text>
</comment>
<evidence type="ECO:0000259" key="3">
    <source>
        <dbReference type="Pfam" id="PF02581"/>
    </source>
</evidence>
<dbReference type="RefSeq" id="WP_169623270.1">
    <property type="nucleotide sequence ID" value="NZ_JABBNT010000001.1"/>
</dbReference>
<organism evidence="4 5">
    <name type="scientific">Pacificispira spongiicola</name>
    <dbReference type="NCBI Taxonomy" id="2729598"/>
    <lineage>
        <taxon>Bacteria</taxon>
        <taxon>Pseudomonadati</taxon>
        <taxon>Pseudomonadota</taxon>
        <taxon>Alphaproteobacteria</taxon>
        <taxon>Rhodospirillales</taxon>
        <taxon>Rhodospirillaceae</taxon>
        <taxon>Pacificispira</taxon>
    </lineage>
</organism>